<evidence type="ECO:0000259" key="10">
    <source>
        <dbReference type="PROSITE" id="PS51847"/>
    </source>
</evidence>
<evidence type="ECO:0000256" key="4">
    <source>
        <dbReference type="ARBA" id="ARBA00022824"/>
    </source>
</evidence>
<organism evidence="11 12">
    <name type="scientific">Suillus subaureus</name>
    <dbReference type="NCBI Taxonomy" id="48587"/>
    <lineage>
        <taxon>Eukaryota</taxon>
        <taxon>Fungi</taxon>
        <taxon>Dikarya</taxon>
        <taxon>Basidiomycota</taxon>
        <taxon>Agaricomycotina</taxon>
        <taxon>Agaricomycetes</taxon>
        <taxon>Agaricomycetidae</taxon>
        <taxon>Boletales</taxon>
        <taxon>Suillineae</taxon>
        <taxon>Suillaceae</taxon>
        <taxon>Suillus</taxon>
    </lineage>
</organism>
<keyword evidence="7" id="KW-0446">Lipid-binding</keyword>
<keyword evidence="12" id="KW-1185">Reference proteome</keyword>
<evidence type="ECO:0000256" key="6">
    <source>
        <dbReference type="ARBA" id="ARBA00023055"/>
    </source>
</evidence>
<dbReference type="PROSITE" id="PS51847">
    <property type="entry name" value="SMP"/>
    <property type="match status" value="1"/>
</dbReference>
<name>A0A9P7JJU4_9AGAM</name>
<evidence type="ECO:0000313" key="11">
    <source>
        <dbReference type="EMBL" id="KAG1826123.1"/>
    </source>
</evidence>
<dbReference type="GeneID" id="64624050"/>
<dbReference type="InterPro" id="IPR031468">
    <property type="entry name" value="SMP_LBD"/>
</dbReference>
<dbReference type="GO" id="GO:1990456">
    <property type="term" value="P:mitochondrion-endoplasmic reticulum membrane tethering"/>
    <property type="evidence" value="ECO:0007669"/>
    <property type="project" value="TreeGrafter"/>
</dbReference>
<dbReference type="PANTHER" id="PTHR13466:SF0">
    <property type="entry name" value="SMP-LTD DOMAIN-CONTAINING PROTEIN"/>
    <property type="match status" value="1"/>
</dbReference>
<evidence type="ECO:0000313" key="12">
    <source>
        <dbReference type="Proteomes" id="UP000807769"/>
    </source>
</evidence>
<evidence type="ECO:0000256" key="2">
    <source>
        <dbReference type="ARBA" id="ARBA00022448"/>
    </source>
</evidence>
<evidence type="ECO:0000256" key="8">
    <source>
        <dbReference type="ARBA" id="ARBA00023136"/>
    </source>
</evidence>
<sequence length="306" mass="34061">MGNNYIFSLTPTFTQGLVLGQLSILVLLALVLKYLFFIPPESETETITFHPLSKSNPSWHQDVEEDDINGAPEKESAHWFNILARQVVEVYRAKLQNNLTGYEGIEVARRKIEDHANELRPRGFLAIFVHNSRLQQDHITIHSVDLGMSAPKLSNARVVNDSDGDTAPMTIEFDMSYTDTISVSLSTSYLFNYPMSSFARLPVSLTISLSLFESKVTLVPPSPASAAPVLTISLPQDFTLNLKTTSLMGSRAMLRDVPKLHELIEYQVRKVLALRGTWKFVLPGMGSLATAQHDVEKEQAASNEQG</sequence>
<dbReference type="Pfam" id="PF10296">
    <property type="entry name" value="MMM1"/>
    <property type="match status" value="2"/>
</dbReference>
<keyword evidence="4" id="KW-0256">Endoplasmic reticulum</keyword>
<dbReference type="RefSeq" id="XP_041199376.1">
    <property type="nucleotide sequence ID" value="XM_041330033.1"/>
</dbReference>
<dbReference type="EMBL" id="JABBWG010000002">
    <property type="protein sequence ID" value="KAG1826123.1"/>
    <property type="molecule type" value="Genomic_DNA"/>
</dbReference>
<feature type="domain" description="SMP-LTD" evidence="10">
    <location>
        <begin position="73"/>
        <end position="291"/>
    </location>
</feature>
<protein>
    <submittedName>
        <fullName evidence="11">Maintenance of mitochondrial morphology protein 1</fullName>
    </submittedName>
</protein>
<evidence type="ECO:0000256" key="7">
    <source>
        <dbReference type="ARBA" id="ARBA00023121"/>
    </source>
</evidence>
<dbReference type="Proteomes" id="UP000807769">
    <property type="component" value="Unassembled WGS sequence"/>
</dbReference>
<dbReference type="CDD" id="cd21671">
    <property type="entry name" value="SMP_Mmm1"/>
    <property type="match status" value="1"/>
</dbReference>
<keyword evidence="3 9" id="KW-0812">Transmembrane</keyword>
<dbReference type="AlphaFoldDB" id="A0A9P7JJU4"/>
<evidence type="ECO:0000256" key="5">
    <source>
        <dbReference type="ARBA" id="ARBA00022989"/>
    </source>
</evidence>
<dbReference type="GO" id="GO:0008289">
    <property type="term" value="F:lipid binding"/>
    <property type="evidence" value="ECO:0007669"/>
    <property type="project" value="UniProtKB-KW"/>
</dbReference>
<comment type="subcellular location">
    <subcellularLocation>
        <location evidence="1">Endoplasmic reticulum membrane</location>
    </subcellularLocation>
</comment>
<gene>
    <name evidence="11" type="ORF">BJ212DRAFT_1259510</name>
</gene>
<dbReference type="PANTHER" id="PTHR13466">
    <property type="entry name" value="TEX2 PROTEIN-RELATED"/>
    <property type="match status" value="1"/>
</dbReference>
<dbReference type="InterPro" id="IPR019411">
    <property type="entry name" value="MMM1_dom"/>
</dbReference>
<keyword evidence="6" id="KW-0445">Lipid transport</keyword>
<feature type="transmembrane region" description="Helical" evidence="9">
    <location>
        <begin position="12"/>
        <end position="32"/>
    </location>
</feature>
<dbReference type="OrthoDB" id="5599157at2759"/>
<keyword evidence="8 9" id="KW-0472">Membrane</keyword>
<dbReference type="GO" id="GO:0005789">
    <property type="term" value="C:endoplasmic reticulum membrane"/>
    <property type="evidence" value="ECO:0007669"/>
    <property type="project" value="UniProtKB-SubCell"/>
</dbReference>
<proteinExistence type="predicted"/>
<keyword evidence="2" id="KW-0813">Transport</keyword>
<dbReference type="GO" id="GO:0032865">
    <property type="term" value="C:ERMES complex"/>
    <property type="evidence" value="ECO:0007669"/>
    <property type="project" value="TreeGrafter"/>
</dbReference>
<accession>A0A9P7JJU4</accession>
<comment type="caution">
    <text evidence="11">The sequence shown here is derived from an EMBL/GenBank/DDBJ whole genome shotgun (WGS) entry which is preliminary data.</text>
</comment>
<evidence type="ECO:0000256" key="1">
    <source>
        <dbReference type="ARBA" id="ARBA00004586"/>
    </source>
</evidence>
<dbReference type="GO" id="GO:0015914">
    <property type="term" value="P:phospholipid transport"/>
    <property type="evidence" value="ECO:0007669"/>
    <property type="project" value="TreeGrafter"/>
</dbReference>
<evidence type="ECO:0000256" key="9">
    <source>
        <dbReference type="SAM" id="Phobius"/>
    </source>
</evidence>
<keyword evidence="5 9" id="KW-1133">Transmembrane helix</keyword>
<reference evidence="11" key="1">
    <citation type="journal article" date="2020" name="New Phytol.">
        <title>Comparative genomics reveals dynamic genome evolution in host specialist ectomycorrhizal fungi.</title>
        <authorList>
            <person name="Lofgren L.A."/>
            <person name="Nguyen N.H."/>
            <person name="Vilgalys R."/>
            <person name="Ruytinx J."/>
            <person name="Liao H.L."/>
            <person name="Branco S."/>
            <person name="Kuo A."/>
            <person name="LaButti K."/>
            <person name="Lipzen A."/>
            <person name="Andreopoulos W."/>
            <person name="Pangilinan J."/>
            <person name="Riley R."/>
            <person name="Hundley H."/>
            <person name="Na H."/>
            <person name="Barry K."/>
            <person name="Grigoriev I.V."/>
            <person name="Stajich J.E."/>
            <person name="Kennedy P.G."/>
        </authorList>
    </citation>
    <scope>NUCLEOTIDE SEQUENCE</scope>
    <source>
        <strain evidence="11">MN1</strain>
    </source>
</reference>
<evidence type="ECO:0000256" key="3">
    <source>
        <dbReference type="ARBA" id="ARBA00022692"/>
    </source>
</evidence>